<dbReference type="EC" id="6.3.4.16" evidence="15"/>
<evidence type="ECO:0000256" key="14">
    <source>
        <dbReference type="ARBA" id="ARBA00023211"/>
    </source>
</evidence>
<dbReference type="EC" id="6.3.5.5" evidence="4"/>
<dbReference type="InterPro" id="IPR011607">
    <property type="entry name" value="MGS-like_dom"/>
</dbReference>
<evidence type="ECO:0000256" key="1">
    <source>
        <dbReference type="ARBA" id="ARBA00001936"/>
    </source>
</evidence>
<dbReference type="InterPro" id="IPR016185">
    <property type="entry name" value="PreATP-grasp_dom_sf"/>
</dbReference>
<dbReference type="Gene3D" id="3.30.470.20">
    <property type="entry name" value="ATP-grasp fold, B domain"/>
    <property type="match status" value="2"/>
</dbReference>
<dbReference type="PRINTS" id="PR00098">
    <property type="entry name" value="CPSASE"/>
</dbReference>
<dbReference type="Pfam" id="PF02787">
    <property type="entry name" value="CPSase_L_D3"/>
    <property type="match status" value="1"/>
</dbReference>
<dbReference type="Pfam" id="PF25596">
    <property type="entry name" value="CPSase_L_D1"/>
    <property type="match status" value="2"/>
</dbReference>
<dbReference type="NCBIfam" id="TIGR01369">
    <property type="entry name" value="CPSaseII_lrg"/>
    <property type="match status" value="1"/>
</dbReference>
<dbReference type="SUPFAM" id="SSF52021">
    <property type="entry name" value="Carbamoyl phosphate synthetase, small subunit N-terminal domain"/>
    <property type="match status" value="1"/>
</dbReference>
<keyword evidence="13" id="KW-0665">Pyrimidine biosynthesis</keyword>
<evidence type="ECO:0000256" key="5">
    <source>
        <dbReference type="ARBA" id="ARBA00022571"/>
    </source>
</evidence>
<dbReference type="PANTHER" id="PTHR11405:SF53">
    <property type="entry name" value="CARBAMOYL-PHOSPHATE SYNTHASE [AMMONIA], MITOCHONDRIAL"/>
    <property type="match status" value="1"/>
</dbReference>
<evidence type="ECO:0000256" key="15">
    <source>
        <dbReference type="ARBA" id="ARBA00044063"/>
    </source>
</evidence>
<dbReference type="FunFam" id="3.30.1490.20:FF:000001">
    <property type="entry name" value="Carbamoyl-phosphate synthase large chain"/>
    <property type="match status" value="1"/>
</dbReference>
<dbReference type="AlphaFoldDB" id="A0AA35XK53"/>
<dbReference type="Pfam" id="PF02786">
    <property type="entry name" value="CPSase_L_D2"/>
    <property type="match status" value="2"/>
</dbReference>
<dbReference type="Gene3D" id="3.40.50.1380">
    <property type="entry name" value="Methylglyoxal synthase-like domain"/>
    <property type="match status" value="1"/>
</dbReference>
<gene>
    <name evidence="24" type="ORF">GBAR_LOCUS29518</name>
</gene>
<dbReference type="HAMAP" id="MF_01210_B">
    <property type="entry name" value="CPSase_L_chain_B"/>
    <property type="match status" value="1"/>
</dbReference>
<dbReference type="InterPro" id="IPR006275">
    <property type="entry name" value="CPSase_lsu"/>
</dbReference>
<comment type="caution">
    <text evidence="24">The sequence shown here is derived from an EMBL/GenBank/DDBJ whole genome shotgun (WGS) entry which is preliminary data.</text>
</comment>
<dbReference type="GO" id="GO:0006221">
    <property type="term" value="P:pyrimidine nucleotide biosynthetic process"/>
    <property type="evidence" value="ECO:0007669"/>
    <property type="project" value="UniProtKB-KW"/>
</dbReference>
<proteinExistence type="inferred from homology"/>
<keyword evidence="8" id="KW-0479">Metal-binding</keyword>
<dbReference type="InterPro" id="IPR002474">
    <property type="entry name" value="CarbamoylP_synth_ssu_N"/>
</dbReference>
<evidence type="ECO:0000256" key="2">
    <source>
        <dbReference type="ARBA" id="ARBA00005077"/>
    </source>
</evidence>
<keyword evidence="12" id="KW-0460">Magnesium</keyword>
<dbReference type="SUPFAM" id="SSF56059">
    <property type="entry name" value="Glutathione synthetase ATP-binding domain-like"/>
    <property type="match status" value="2"/>
</dbReference>
<dbReference type="Proteomes" id="UP001174909">
    <property type="component" value="Unassembled WGS sequence"/>
</dbReference>
<evidence type="ECO:0000256" key="9">
    <source>
        <dbReference type="ARBA" id="ARBA00022737"/>
    </source>
</evidence>
<evidence type="ECO:0000256" key="3">
    <source>
        <dbReference type="ARBA" id="ARBA00009799"/>
    </source>
</evidence>
<dbReference type="PROSITE" id="PS00866">
    <property type="entry name" value="CPSASE_1"/>
    <property type="match status" value="1"/>
</dbReference>
<evidence type="ECO:0000256" key="13">
    <source>
        <dbReference type="ARBA" id="ARBA00022975"/>
    </source>
</evidence>
<dbReference type="GO" id="GO:0046872">
    <property type="term" value="F:metal ion binding"/>
    <property type="evidence" value="ECO:0007669"/>
    <property type="project" value="UniProtKB-KW"/>
</dbReference>
<keyword evidence="14" id="KW-0464">Manganese</keyword>
<dbReference type="GO" id="GO:0005951">
    <property type="term" value="C:carbamoyl-phosphate synthase complex"/>
    <property type="evidence" value="ECO:0007669"/>
    <property type="project" value="TreeGrafter"/>
</dbReference>
<evidence type="ECO:0000256" key="8">
    <source>
        <dbReference type="ARBA" id="ARBA00022723"/>
    </source>
</evidence>
<sequence length="1136" mass="124316">MKAILALADGTVFEGEQFGATGETVGEVVFNTSMTGYQEILTDPSYKGQIVTMTYPLIGNYGCNEADVESIGPQACEFDYSGTQACKALKEEGYEITLVNSNPATIMTDPDFADQTYIEPITADTVELIIAKERPQALLPTLGGQTALNVSVELAESGVLDKYGVELIGAKLPAIQKAEDRALFKEAMTKIGLAVPQSGIAHSVQDALAIVQEIGFPAIIRPAFTLGGTGGGIAYNIEEYEKMVASGLTLSPIRELLIEESVIGWKEFELEVMRDGADNVVIICSIENVDAMGVHTGDSITVAPIQTLTDKEYQLMRDSAIKIIREIGVDTGGSNIQFAVDPKTGEQVVIEMNPRVSRSSALASKATGFPIAKIAAKLAVGYNLDEIPNDITAETPACFEPTIDYVVVKIPRWAFEKFQGTDETLTTQMKSVGEAMAIGRTFKEALQKGLRSLETGWHGLDNHPLDELPLSELPSKLIIPNVERVFYIKAALARGMGIDEIHAYTHIDPFFLYNIKEIVDFENVLSEPDTRQYINQHLQNPETDGEFTKKLLQQAKQFGFSDRQLADIYDVREETIRECRRRLGVDATFKTVDTCAAEFEAETPYYYSTFSSEDEVRPSDKPKIMILGSGPNRIGQGIEFDYCCVHAALALKADGYETIMVNSNPETVSTDYDTSDRLYFEPLTCEDVLNIYHKEKPSGVIVQFGGQTPLNLAIALKDAGVPIIGTSPEDIARSEDRRLFKAVLDDIGLMQSPNGTATSSEEAVPIAAALGYPVIVRPSYVLGGRAMQIVYDEELLHEYMHSAVQASPEHPVLIDKYLEEAIEVDVDAISDGNLTVIGGIMEHIEEAGIHSGDSDCVLPPYTLVDEQIENLKTFTYALAKALRVRGLMNVQYAIKNDEIYVLEVNPRASRTIPFVSKAIGVPLAKLAARVMAGKTLAELGFTREIEPAYFSVKAPVFPFNRFPGSNTRLGPEMKSTGEVMGIDTDVSRAFAKAQKACGYTLPISGKVFISVRNKDKRAIIFIAKKLTDMGFELIATHGTAKVLLRNGMESELVFSIGKGRPTIHDYIKNHAVDLIINTPTGDLHRPNELLIREMAIAHDIPIFSTIPGASAAVNAIDALQRGDITVTPLQDYFQML</sequence>
<dbReference type="InterPro" id="IPR005479">
    <property type="entry name" value="CPAse_ATP-bd"/>
</dbReference>
<evidence type="ECO:0000259" key="23">
    <source>
        <dbReference type="PROSITE" id="PS51855"/>
    </source>
</evidence>
<evidence type="ECO:0000256" key="19">
    <source>
        <dbReference type="ARBA" id="ARBA00047359"/>
    </source>
</evidence>
<evidence type="ECO:0000256" key="6">
    <source>
        <dbReference type="ARBA" id="ARBA00022598"/>
    </source>
</evidence>
<dbReference type="GO" id="GO:0005524">
    <property type="term" value="F:ATP binding"/>
    <property type="evidence" value="ECO:0007669"/>
    <property type="project" value="UniProtKB-UniRule"/>
</dbReference>
<comment type="similarity">
    <text evidence="3">Belongs to the CarB family.</text>
</comment>
<evidence type="ECO:0000256" key="20">
    <source>
        <dbReference type="ARBA" id="ARBA00074190"/>
    </source>
</evidence>
<dbReference type="PROSITE" id="PS50975">
    <property type="entry name" value="ATP_GRASP"/>
    <property type="match status" value="2"/>
</dbReference>
<keyword evidence="25" id="KW-1185">Reference proteome</keyword>
<organism evidence="24 25">
    <name type="scientific">Geodia barretti</name>
    <name type="common">Barrett's horny sponge</name>
    <dbReference type="NCBI Taxonomy" id="519541"/>
    <lineage>
        <taxon>Eukaryota</taxon>
        <taxon>Metazoa</taxon>
        <taxon>Porifera</taxon>
        <taxon>Demospongiae</taxon>
        <taxon>Heteroscleromorpha</taxon>
        <taxon>Tetractinellida</taxon>
        <taxon>Astrophorina</taxon>
        <taxon>Geodiidae</taxon>
        <taxon>Geodia</taxon>
    </lineage>
</organism>
<dbReference type="SUPFAM" id="SSF52335">
    <property type="entry name" value="Methylglyoxal synthase-like"/>
    <property type="match status" value="1"/>
</dbReference>
<dbReference type="GO" id="GO:0004088">
    <property type="term" value="F:carbamoyl-phosphate synthase (glutamine-hydrolyzing) activity"/>
    <property type="evidence" value="ECO:0007669"/>
    <property type="project" value="UniProtKB-EC"/>
</dbReference>
<evidence type="ECO:0000256" key="21">
    <source>
        <dbReference type="PROSITE-ProRule" id="PRU00409"/>
    </source>
</evidence>
<dbReference type="SMART" id="SM00851">
    <property type="entry name" value="MGS"/>
    <property type="match status" value="1"/>
</dbReference>
<evidence type="ECO:0000256" key="18">
    <source>
        <dbReference type="ARBA" id="ARBA00044334"/>
    </source>
</evidence>
<dbReference type="SUPFAM" id="SSF52440">
    <property type="entry name" value="PreATP-grasp domain"/>
    <property type="match status" value="2"/>
</dbReference>
<feature type="domain" description="ATP-grasp" evidence="22">
    <location>
        <begin position="741"/>
        <end position="932"/>
    </location>
</feature>
<dbReference type="InterPro" id="IPR033937">
    <property type="entry name" value="MGS_CPS_CarB"/>
</dbReference>
<dbReference type="InterPro" id="IPR011761">
    <property type="entry name" value="ATP-grasp"/>
</dbReference>
<dbReference type="PANTHER" id="PTHR11405">
    <property type="entry name" value="CARBAMOYLTRANSFERASE FAMILY MEMBER"/>
    <property type="match status" value="1"/>
</dbReference>
<comment type="pathway">
    <text evidence="2">Amino-acid biosynthesis; L-arginine biosynthesis; carbamoyl phosphate from bicarbonate: step 1/1.</text>
</comment>
<dbReference type="Gene3D" id="1.10.1030.10">
    <property type="entry name" value="Carbamoyl-phosphate synthetase, large subunit oligomerisation domain"/>
    <property type="match status" value="1"/>
</dbReference>
<evidence type="ECO:0000256" key="10">
    <source>
        <dbReference type="ARBA" id="ARBA00022741"/>
    </source>
</evidence>
<reference evidence="24" key="1">
    <citation type="submission" date="2023-03" db="EMBL/GenBank/DDBJ databases">
        <authorList>
            <person name="Steffen K."/>
            <person name="Cardenas P."/>
        </authorList>
    </citation>
    <scope>NUCLEOTIDE SEQUENCE</scope>
</reference>
<evidence type="ECO:0000256" key="4">
    <source>
        <dbReference type="ARBA" id="ARBA00012738"/>
    </source>
</evidence>
<dbReference type="InterPro" id="IPR005483">
    <property type="entry name" value="CPSase_dom"/>
</dbReference>
<dbReference type="InterPro" id="IPR036914">
    <property type="entry name" value="MGS-like_dom_sf"/>
</dbReference>
<evidence type="ECO:0000256" key="16">
    <source>
        <dbReference type="ARBA" id="ARBA00044249"/>
    </source>
</evidence>
<dbReference type="Pfam" id="PF02142">
    <property type="entry name" value="MGS"/>
    <property type="match status" value="1"/>
</dbReference>
<dbReference type="InterPro" id="IPR005480">
    <property type="entry name" value="CPSase_lsu_oligo"/>
</dbReference>
<comment type="catalytic activity">
    <reaction evidence="19">
        <text>hydrogencarbonate + NH4(+) + 2 ATP = carbamoyl phosphate + 2 ADP + phosphate + 2 H(+)</text>
        <dbReference type="Rhea" id="RHEA:18029"/>
        <dbReference type="ChEBI" id="CHEBI:15378"/>
        <dbReference type="ChEBI" id="CHEBI:17544"/>
        <dbReference type="ChEBI" id="CHEBI:28938"/>
        <dbReference type="ChEBI" id="CHEBI:30616"/>
        <dbReference type="ChEBI" id="CHEBI:43474"/>
        <dbReference type="ChEBI" id="CHEBI:58228"/>
        <dbReference type="ChEBI" id="CHEBI:456216"/>
        <dbReference type="EC" id="6.3.4.16"/>
    </reaction>
</comment>
<dbReference type="NCBIfam" id="NF009455">
    <property type="entry name" value="PRK12815.1"/>
    <property type="match status" value="1"/>
</dbReference>
<dbReference type="GO" id="GO:0006526">
    <property type="term" value="P:L-arginine biosynthetic process"/>
    <property type="evidence" value="ECO:0007669"/>
    <property type="project" value="UniProtKB-KW"/>
</dbReference>
<keyword evidence="7" id="KW-0028">Amino-acid biosynthesis</keyword>
<evidence type="ECO:0000256" key="12">
    <source>
        <dbReference type="ARBA" id="ARBA00022842"/>
    </source>
</evidence>
<dbReference type="NCBIfam" id="NF003671">
    <property type="entry name" value="PRK05294.1"/>
    <property type="match status" value="1"/>
</dbReference>
<dbReference type="FunFam" id="1.10.1030.10:FF:000002">
    <property type="entry name" value="Carbamoyl-phosphate synthase large chain"/>
    <property type="match status" value="1"/>
</dbReference>
<keyword evidence="6" id="KW-0436">Ligase</keyword>
<evidence type="ECO:0000256" key="7">
    <source>
        <dbReference type="ARBA" id="ARBA00022605"/>
    </source>
</evidence>
<dbReference type="FunFam" id="3.30.470.20:FF:000013">
    <property type="entry name" value="Carbamoyl-phosphate synthase large chain"/>
    <property type="match status" value="1"/>
</dbReference>
<keyword evidence="10 21" id="KW-0547">Nucleotide-binding</keyword>
<keyword evidence="9" id="KW-0677">Repeat</keyword>
<keyword evidence="5" id="KW-0055">Arginine biosynthesis</keyword>
<evidence type="ECO:0000259" key="22">
    <source>
        <dbReference type="PROSITE" id="PS50975"/>
    </source>
</evidence>
<evidence type="ECO:0000313" key="24">
    <source>
        <dbReference type="EMBL" id="CAI8054012.1"/>
    </source>
</evidence>
<dbReference type="HAMAP" id="MF_01210_A">
    <property type="entry name" value="CPSase_L_chain_A"/>
    <property type="match status" value="1"/>
</dbReference>
<accession>A0AA35XK53</accession>
<dbReference type="SUPFAM" id="SSF48108">
    <property type="entry name" value="Carbamoyl phosphate synthetase, large subunit connection domain"/>
    <property type="match status" value="1"/>
</dbReference>
<dbReference type="FunFam" id="3.40.50.20:FF:000003">
    <property type="entry name" value="Carbamoyl-phosphate synthase large chain"/>
    <property type="match status" value="1"/>
</dbReference>
<name>A0AA35XK53_GEOBA</name>
<evidence type="ECO:0000256" key="11">
    <source>
        <dbReference type="ARBA" id="ARBA00022840"/>
    </source>
</evidence>
<evidence type="ECO:0000313" key="25">
    <source>
        <dbReference type="Proteomes" id="UP001174909"/>
    </source>
</evidence>
<dbReference type="FunFam" id="3.40.50.20:FF:000001">
    <property type="entry name" value="Carbamoyl-phosphate synthase large chain"/>
    <property type="match status" value="1"/>
</dbReference>
<dbReference type="Gene3D" id="3.40.50.20">
    <property type="match status" value="2"/>
</dbReference>
<dbReference type="EMBL" id="CASHTH010004135">
    <property type="protein sequence ID" value="CAI8054012.1"/>
    <property type="molecule type" value="Genomic_DNA"/>
</dbReference>
<dbReference type="GO" id="GO:0004087">
    <property type="term" value="F:carbamoyl-phosphate synthase (ammonia) activity"/>
    <property type="evidence" value="ECO:0007669"/>
    <property type="project" value="UniProtKB-EC"/>
</dbReference>
<comment type="cofactor">
    <cofactor evidence="1">
        <name>Mn(2+)</name>
        <dbReference type="ChEBI" id="CHEBI:29035"/>
    </cofactor>
</comment>
<dbReference type="InterPro" id="IPR058047">
    <property type="entry name" value="CPSase_preATP-grasp"/>
</dbReference>
<dbReference type="CDD" id="cd01424">
    <property type="entry name" value="MGS_CPS_II"/>
    <property type="match status" value="1"/>
</dbReference>
<evidence type="ECO:0000256" key="17">
    <source>
        <dbReference type="ARBA" id="ARBA00044318"/>
    </source>
</evidence>
<keyword evidence="11 21" id="KW-0067">ATP-binding</keyword>
<feature type="domain" description="MGS-like" evidence="23">
    <location>
        <begin position="999"/>
        <end position="1136"/>
    </location>
</feature>
<dbReference type="FunFam" id="3.30.470.20:FF:000007">
    <property type="entry name" value="Carbamoyl-phosphate synthase large chain"/>
    <property type="match status" value="1"/>
</dbReference>
<protein>
    <recommendedName>
        <fullName evidence="20">Carbamoyl phosphate synthase arginine-specific large chain, chloroplastic</fullName>
        <ecNumber evidence="15">6.3.4.16</ecNumber>
        <ecNumber evidence="4">6.3.5.5</ecNumber>
    </recommendedName>
    <alternativeName>
        <fullName evidence="17">Ammonium-dependent carbamoyl phosphate synthetase</fullName>
    </alternativeName>
    <alternativeName>
        <fullName evidence="16">Arginine-specific carbamoyl phosphate synthetase, ammonia chain</fullName>
    </alternativeName>
    <alternativeName>
        <fullName evidence="18">Glutamine-dependent carbamoyl phosphate synthetase</fullName>
    </alternativeName>
</protein>
<dbReference type="PROSITE" id="PS00867">
    <property type="entry name" value="CPSASE_2"/>
    <property type="match status" value="2"/>
</dbReference>
<dbReference type="SMART" id="SM01097">
    <property type="entry name" value="CPSase_sm_chain"/>
    <property type="match status" value="1"/>
</dbReference>
<dbReference type="SMART" id="SM01096">
    <property type="entry name" value="CPSase_L_D3"/>
    <property type="match status" value="1"/>
</dbReference>
<dbReference type="InterPro" id="IPR036480">
    <property type="entry name" value="CarbP_synth_ssu_N_sf"/>
</dbReference>
<dbReference type="InterPro" id="IPR036897">
    <property type="entry name" value="CarbamoylP_synth_lsu_oligo_sf"/>
</dbReference>
<dbReference type="PROSITE" id="PS51855">
    <property type="entry name" value="MGS"/>
    <property type="match status" value="1"/>
</dbReference>
<feature type="domain" description="ATP-grasp" evidence="22">
    <location>
        <begin position="185"/>
        <end position="380"/>
    </location>
</feature>